<feature type="region of interest" description="Disordered" evidence="1">
    <location>
        <begin position="140"/>
        <end position="161"/>
    </location>
</feature>
<gene>
    <name evidence="4" type="ORF">SAMN02910411_1089</name>
</gene>
<dbReference type="AlphaFoldDB" id="A0A285RQV0"/>
<feature type="compositionally biased region" description="Low complexity" evidence="1">
    <location>
        <begin position="145"/>
        <end position="160"/>
    </location>
</feature>
<organism evidence="4 5">
    <name type="scientific">Pseudobutyrivibrio ruminis DSM 9787</name>
    <dbReference type="NCBI Taxonomy" id="1123011"/>
    <lineage>
        <taxon>Bacteria</taxon>
        <taxon>Bacillati</taxon>
        <taxon>Bacillota</taxon>
        <taxon>Clostridia</taxon>
        <taxon>Lachnospirales</taxon>
        <taxon>Lachnospiraceae</taxon>
        <taxon>Pseudobutyrivibrio</taxon>
    </lineage>
</organism>
<dbReference type="Proteomes" id="UP000219563">
    <property type="component" value="Unassembled WGS sequence"/>
</dbReference>
<evidence type="ECO:0000313" key="4">
    <source>
        <dbReference type="EMBL" id="SOB96485.1"/>
    </source>
</evidence>
<feature type="domain" description="DUF6017" evidence="3">
    <location>
        <begin position="156"/>
        <end position="307"/>
    </location>
</feature>
<dbReference type="InterPro" id="IPR046059">
    <property type="entry name" value="DUF6017"/>
</dbReference>
<accession>A0A285RQV0</accession>
<evidence type="ECO:0000256" key="1">
    <source>
        <dbReference type="SAM" id="MobiDB-lite"/>
    </source>
</evidence>
<dbReference type="Pfam" id="PF06970">
    <property type="entry name" value="RepA_N"/>
    <property type="match status" value="1"/>
</dbReference>
<evidence type="ECO:0000259" key="2">
    <source>
        <dbReference type="Pfam" id="PF06970"/>
    </source>
</evidence>
<dbReference type="InterPro" id="IPR010724">
    <property type="entry name" value="RepA_N"/>
</dbReference>
<dbReference type="RefSeq" id="WP_097075737.1">
    <property type="nucleotide sequence ID" value="NZ_OBMR01000003.1"/>
</dbReference>
<reference evidence="4 5" key="1">
    <citation type="submission" date="2017-08" db="EMBL/GenBank/DDBJ databases">
        <authorList>
            <person name="de Groot N.N."/>
        </authorList>
    </citation>
    <scope>NUCLEOTIDE SEQUENCE [LARGE SCALE GENOMIC DNA]</scope>
    <source>
        <strain evidence="4 5">DSM 9787</strain>
    </source>
</reference>
<evidence type="ECO:0000313" key="5">
    <source>
        <dbReference type="Proteomes" id="UP000219563"/>
    </source>
</evidence>
<feature type="domain" description="Replication initiator A N-terminal" evidence="2">
    <location>
        <begin position="15"/>
        <end position="89"/>
    </location>
</feature>
<dbReference type="EMBL" id="OBMR01000003">
    <property type="protein sequence ID" value="SOB96485.1"/>
    <property type="molecule type" value="Genomic_DNA"/>
</dbReference>
<sequence length="309" mass="35670">MTFDYFYGRESDLFSFVRIPKLLFKEERLKRLSSDAKILYGLLLDRMSLSAKNGWQDDDGRVYIIYTIDEVQDDLGCANKKAVNILAELEDIGLIEKKRQGLTKPNLIYVKNFSSEVLKEHFQKCQNDTSGNVELTGQEVSKGRTNNTDNNNTDFSDTDSIPFHSDRIRLYRESPQENGMEGNGNDALQIRKKYQDYVAENISLEILKERYPYQRELLDQLAELMVDVLCSTKDHICVGKEDKPAPIVKAQFMKINSMHIEYVLEGLQKNTTLVRNTRQYLITTLYNAPLTIDAHYDTLFNHDRANGLI</sequence>
<evidence type="ECO:0000259" key="3">
    <source>
        <dbReference type="Pfam" id="PF19481"/>
    </source>
</evidence>
<protein>
    <submittedName>
        <fullName evidence="4">Replication initiator protein A (RepA) N-terminus</fullName>
    </submittedName>
</protein>
<name>A0A285RQV0_9FIRM</name>
<proteinExistence type="predicted"/>
<dbReference type="Pfam" id="PF19481">
    <property type="entry name" value="DUF6017"/>
    <property type="match status" value="1"/>
</dbReference>